<accession>A0A918G2Q0</accession>
<reference evidence="8" key="2">
    <citation type="submission" date="2020-09" db="EMBL/GenBank/DDBJ databases">
        <authorList>
            <person name="Sun Q."/>
            <person name="Ohkuma M."/>
        </authorList>
    </citation>
    <scope>NUCLEOTIDE SEQUENCE</scope>
    <source>
        <strain evidence="8">JCM 3276</strain>
    </source>
</reference>
<dbReference type="PANTHER" id="PTHR43229:SF2">
    <property type="entry name" value="NODULATION PROTEIN J"/>
    <property type="match status" value="1"/>
</dbReference>
<feature type="transmembrane region" description="Helical" evidence="6">
    <location>
        <begin position="60"/>
        <end position="83"/>
    </location>
</feature>
<keyword evidence="3 6" id="KW-1133">Transmembrane helix</keyword>
<feature type="transmembrane region" description="Helical" evidence="6">
    <location>
        <begin position="21"/>
        <end position="40"/>
    </location>
</feature>
<evidence type="ECO:0000259" key="7">
    <source>
        <dbReference type="PROSITE" id="PS51012"/>
    </source>
</evidence>
<dbReference type="EMBL" id="BMRB01000001">
    <property type="protein sequence ID" value="GGS14703.1"/>
    <property type="molecule type" value="Genomic_DNA"/>
</dbReference>
<sequence>MFLRDTWLIFRRDMILSLRNPAWIGIGLMQPVLYLFFFGPLLERITESTPGFPPGTAWQILTPALIIQIALFGSSFVGFGLLADLRTGVVERLRVTPASRLALLLGRVLRDALQTIAQAVIILVMAFTIFDLRASAGAIALTLVIVGLMSVTLASCSYALALRLKNEEAFPAILNTVLMPVLLLSGIFIPITQGLAPAWLYELSRWNPFTHVVDIERASFRGDFTTDALLTGSLVLFAMTALALFWGVRTFQRENA</sequence>
<gene>
    <name evidence="8" type="ORF">GCM10010171_03270</name>
</gene>
<keyword evidence="6" id="KW-1003">Cell membrane</keyword>
<proteinExistence type="inferred from homology"/>
<evidence type="ECO:0000256" key="6">
    <source>
        <dbReference type="RuleBase" id="RU361157"/>
    </source>
</evidence>
<evidence type="ECO:0000313" key="9">
    <source>
        <dbReference type="Proteomes" id="UP000660680"/>
    </source>
</evidence>
<dbReference type="InterPro" id="IPR000412">
    <property type="entry name" value="ABC_2_transport"/>
</dbReference>
<dbReference type="PANTHER" id="PTHR43229">
    <property type="entry name" value="NODULATION PROTEIN J"/>
    <property type="match status" value="1"/>
</dbReference>
<protein>
    <recommendedName>
        <fullName evidence="6">Transport permease protein</fullName>
    </recommendedName>
</protein>
<comment type="subcellular location">
    <subcellularLocation>
        <location evidence="6">Cell membrane</location>
        <topology evidence="6">Multi-pass membrane protein</topology>
    </subcellularLocation>
    <subcellularLocation>
        <location evidence="1">Membrane</location>
        <topology evidence="1">Multi-pass membrane protein</topology>
    </subcellularLocation>
</comment>
<dbReference type="GO" id="GO:0043190">
    <property type="term" value="C:ATP-binding cassette (ABC) transporter complex"/>
    <property type="evidence" value="ECO:0007669"/>
    <property type="project" value="InterPro"/>
</dbReference>
<evidence type="ECO:0000256" key="4">
    <source>
        <dbReference type="ARBA" id="ARBA00023136"/>
    </source>
</evidence>
<evidence type="ECO:0000256" key="1">
    <source>
        <dbReference type="ARBA" id="ARBA00004141"/>
    </source>
</evidence>
<comment type="similarity">
    <text evidence="6">Belongs to the ABC-2 integral membrane protein family.</text>
</comment>
<dbReference type="GO" id="GO:0140359">
    <property type="term" value="F:ABC-type transporter activity"/>
    <property type="evidence" value="ECO:0007669"/>
    <property type="project" value="InterPro"/>
</dbReference>
<keyword evidence="2 6" id="KW-0812">Transmembrane</keyword>
<evidence type="ECO:0000313" key="8">
    <source>
        <dbReference type="EMBL" id="GGS14703.1"/>
    </source>
</evidence>
<dbReference type="InterPro" id="IPR047817">
    <property type="entry name" value="ABC2_TM_bact-type"/>
</dbReference>
<dbReference type="PIRSF" id="PIRSF006648">
    <property type="entry name" value="DrrB"/>
    <property type="match status" value="1"/>
</dbReference>
<feature type="transmembrane region" description="Helical" evidence="6">
    <location>
        <begin position="172"/>
        <end position="191"/>
    </location>
</feature>
<dbReference type="InterPro" id="IPR013525">
    <property type="entry name" value="ABC2_TM"/>
</dbReference>
<feature type="transmembrane region" description="Helical" evidence="6">
    <location>
        <begin position="112"/>
        <end position="130"/>
    </location>
</feature>
<organism evidence="8 9">
    <name type="scientific">Actinokineospora fastidiosa</name>
    <dbReference type="NCBI Taxonomy" id="1816"/>
    <lineage>
        <taxon>Bacteria</taxon>
        <taxon>Bacillati</taxon>
        <taxon>Actinomycetota</taxon>
        <taxon>Actinomycetes</taxon>
        <taxon>Pseudonocardiales</taxon>
        <taxon>Pseudonocardiaceae</taxon>
        <taxon>Actinokineospora</taxon>
    </lineage>
</organism>
<evidence type="ECO:0000256" key="3">
    <source>
        <dbReference type="ARBA" id="ARBA00022989"/>
    </source>
</evidence>
<reference evidence="8" key="1">
    <citation type="journal article" date="2014" name="Int. J. Syst. Evol. Microbiol.">
        <title>Complete genome sequence of Corynebacterium casei LMG S-19264T (=DSM 44701T), isolated from a smear-ripened cheese.</title>
        <authorList>
            <consortium name="US DOE Joint Genome Institute (JGI-PGF)"/>
            <person name="Walter F."/>
            <person name="Albersmeier A."/>
            <person name="Kalinowski J."/>
            <person name="Ruckert C."/>
        </authorList>
    </citation>
    <scope>NUCLEOTIDE SEQUENCE</scope>
    <source>
        <strain evidence="8">JCM 3276</strain>
    </source>
</reference>
<feature type="domain" description="ABC transmembrane type-2" evidence="7">
    <location>
        <begin position="22"/>
        <end position="254"/>
    </location>
</feature>
<dbReference type="AlphaFoldDB" id="A0A918G2Q0"/>
<feature type="transmembrane region" description="Helical" evidence="6">
    <location>
        <begin position="228"/>
        <end position="248"/>
    </location>
</feature>
<feature type="transmembrane region" description="Helical" evidence="6">
    <location>
        <begin position="136"/>
        <end position="160"/>
    </location>
</feature>
<dbReference type="RefSeq" id="WP_189208488.1">
    <property type="nucleotide sequence ID" value="NZ_BMRB01000001.1"/>
</dbReference>
<name>A0A918G2Q0_9PSEU</name>
<dbReference type="Pfam" id="PF01061">
    <property type="entry name" value="ABC2_membrane"/>
    <property type="match status" value="1"/>
</dbReference>
<keyword evidence="9" id="KW-1185">Reference proteome</keyword>
<evidence type="ECO:0000256" key="5">
    <source>
        <dbReference type="ARBA" id="ARBA00023251"/>
    </source>
</evidence>
<dbReference type="Proteomes" id="UP000660680">
    <property type="component" value="Unassembled WGS sequence"/>
</dbReference>
<keyword evidence="4 6" id="KW-0472">Membrane</keyword>
<evidence type="ECO:0000256" key="2">
    <source>
        <dbReference type="ARBA" id="ARBA00022692"/>
    </source>
</evidence>
<keyword evidence="6" id="KW-0813">Transport</keyword>
<dbReference type="InterPro" id="IPR051784">
    <property type="entry name" value="Nod_factor_ABC_transporter"/>
</dbReference>
<dbReference type="GO" id="GO:0046677">
    <property type="term" value="P:response to antibiotic"/>
    <property type="evidence" value="ECO:0007669"/>
    <property type="project" value="UniProtKB-KW"/>
</dbReference>
<dbReference type="PROSITE" id="PS51012">
    <property type="entry name" value="ABC_TM2"/>
    <property type="match status" value="1"/>
</dbReference>
<keyword evidence="5" id="KW-0046">Antibiotic resistance</keyword>
<comment type="caution">
    <text evidence="8">The sequence shown here is derived from an EMBL/GenBank/DDBJ whole genome shotgun (WGS) entry which is preliminary data.</text>
</comment>